<feature type="transmembrane region" description="Helical" evidence="1">
    <location>
        <begin position="30"/>
        <end position="51"/>
    </location>
</feature>
<keyword evidence="1" id="KW-0472">Membrane</keyword>
<proteinExistence type="predicted"/>
<feature type="transmembrane region" description="Helical" evidence="1">
    <location>
        <begin position="262"/>
        <end position="282"/>
    </location>
</feature>
<dbReference type="AlphaFoldDB" id="U7QPT0"/>
<reference evidence="2 3" key="1">
    <citation type="journal article" date="2013" name="Front. Microbiol.">
        <title>Comparative genomic analyses of the cyanobacterium, Lyngbya aestuarii BL J, a powerful hydrogen producer.</title>
        <authorList>
            <person name="Kothari A."/>
            <person name="Vaughn M."/>
            <person name="Garcia-Pichel F."/>
        </authorList>
    </citation>
    <scope>NUCLEOTIDE SEQUENCE [LARGE SCALE GENOMIC DNA]</scope>
    <source>
        <strain evidence="2 3">BL J</strain>
    </source>
</reference>
<feature type="transmembrane region" description="Helical" evidence="1">
    <location>
        <begin position="140"/>
        <end position="160"/>
    </location>
</feature>
<organism evidence="2 3">
    <name type="scientific">Lyngbya aestuarii BL J</name>
    <dbReference type="NCBI Taxonomy" id="1348334"/>
    <lineage>
        <taxon>Bacteria</taxon>
        <taxon>Bacillati</taxon>
        <taxon>Cyanobacteriota</taxon>
        <taxon>Cyanophyceae</taxon>
        <taxon>Oscillatoriophycideae</taxon>
        <taxon>Oscillatoriales</taxon>
        <taxon>Microcoleaceae</taxon>
        <taxon>Lyngbya</taxon>
    </lineage>
</organism>
<dbReference type="EMBL" id="AUZM01000005">
    <property type="protein sequence ID" value="ERT09125.1"/>
    <property type="molecule type" value="Genomic_DNA"/>
</dbReference>
<evidence type="ECO:0000313" key="2">
    <source>
        <dbReference type="EMBL" id="ERT09125.1"/>
    </source>
</evidence>
<feature type="transmembrane region" description="Helical" evidence="1">
    <location>
        <begin position="360"/>
        <end position="389"/>
    </location>
</feature>
<accession>U7QPT0</accession>
<dbReference type="Proteomes" id="UP000017127">
    <property type="component" value="Unassembled WGS sequence"/>
</dbReference>
<name>U7QPT0_9CYAN</name>
<feature type="transmembrane region" description="Helical" evidence="1">
    <location>
        <begin position="401"/>
        <end position="416"/>
    </location>
</feature>
<feature type="transmembrane region" description="Helical" evidence="1">
    <location>
        <begin position="227"/>
        <end position="250"/>
    </location>
</feature>
<gene>
    <name evidence="2" type="ORF">M595_0837</name>
</gene>
<protein>
    <submittedName>
        <fullName evidence="2">O-antigen ligase like membrane family protein</fullName>
    </submittedName>
</protein>
<dbReference type="RefSeq" id="WP_023064670.1">
    <property type="nucleotide sequence ID" value="NZ_AUZM01000005.1"/>
</dbReference>
<evidence type="ECO:0000256" key="1">
    <source>
        <dbReference type="SAM" id="Phobius"/>
    </source>
</evidence>
<feature type="transmembrane region" description="Helical" evidence="1">
    <location>
        <begin position="6"/>
        <end position="23"/>
    </location>
</feature>
<keyword evidence="1" id="KW-0812">Transmembrane</keyword>
<dbReference type="OrthoDB" id="7595044at2"/>
<keyword evidence="1" id="KW-1133">Transmembrane helix</keyword>
<keyword evidence="3" id="KW-1185">Reference proteome</keyword>
<sequence>MTPQAQLVLRIWLPVVLALFKFLPARKAVVTSFIVSWLFLPQKVLFIFPGLPDYDRISATCYSILLATFIFDFKRFSSFKFGWLDIPMLVWCICPFISSMTNNLGVYDGVSAIVDRTMEYGIPYFLGRIYLNDLLGMRQLAMGIFVGGLIYAPLCIFESVMSPQLHNMVYGYHGIRQFGQSIRLGGFRPNVFMKHGLSVGMWMMAALLVAVWLWQSGMLKKFWNIPMSWIVAGLFVTHLLVRSTGAYLYMLYGLVILFTAKWLRISLPLVALISALSFYLMLGATGNFTGDQADQIISVAENIAGPDRAQSLEYRFDHEELLVEKGLERIVFGWGGWGRNRVFDYNWAGELVDISVTDSLWVIAFGVNGIVGLTAVFGSVFLPAVSFVFRYPATTWFNPKVAPAAVLVVITILYALDCCLNNQFNPVFTLASGAIAGLVLQPEPTQKTVKTLRKSRQLPSERSARIDLSKS</sequence>
<evidence type="ECO:0000313" key="3">
    <source>
        <dbReference type="Proteomes" id="UP000017127"/>
    </source>
</evidence>
<keyword evidence="2" id="KW-0436">Ligase</keyword>
<feature type="transmembrane region" description="Helical" evidence="1">
    <location>
        <begin position="197"/>
        <end position="215"/>
    </location>
</feature>
<dbReference type="GO" id="GO:0016874">
    <property type="term" value="F:ligase activity"/>
    <property type="evidence" value="ECO:0007669"/>
    <property type="project" value="UniProtKB-KW"/>
</dbReference>
<feature type="transmembrane region" description="Helical" evidence="1">
    <location>
        <begin position="81"/>
        <end position="98"/>
    </location>
</feature>
<comment type="caution">
    <text evidence="2">The sequence shown here is derived from an EMBL/GenBank/DDBJ whole genome shotgun (WGS) entry which is preliminary data.</text>
</comment>